<reference evidence="1" key="1">
    <citation type="journal article" date="2020" name="Phytopathology">
        <title>Genome Sequence Resources of Colletotrichum truncatum, C. plurivorum, C. musicola, and C. sojae: Four Species Pathogenic to Soybean (Glycine max).</title>
        <authorList>
            <person name="Rogerio F."/>
            <person name="Boufleur T.R."/>
            <person name="Ciampi-Guillardi M."/>
            <person name="Sukno S.A."/>
            <person name="Thon M.R."/>
            <person name="Massola Junior N.S."/>
            <person name="Baroncelli R."/>
        </authorList>
    </citation>
    <scope>NUCLEOTIDE SEQUENCE</scope>
    <source>
        <strain evidence="1">LFN0074</strain>
    </source>
</reference>
<dbReference type="AlphaFoldDB" id="A0A8H6IXV9"/>
<comment type="caution">
    <text evidence="1">The sequence shown here is derived from an EMBL/GenBank/DDBJ whole genome shotgun (WGS) entry which is preliminary data.</text>
</comment>
<keyword evidence="2" id="KW-1185">Reference proteome</keyword>
<organism evidence="1 2">
    <name type="scientific">Colletotrichum musicola</name>
    <dbReference type="NCBI Taxonomy" id="2175873"/>
    <lineage>
        <taxon>Eukaryota</taxon>
        <taxon>Fungi</taxon>
        <taxon>Dikarya</taxon>
        <taxon>Ascomycota</taxon>
        <taxon>Pezizomycotina</taxon>
        <taxon>Sordariomycetes</taxon>
        <taxon>Hypocreomycetidae</taxon>
        <taxon>Glomerellales</taxon>
        <taxon>Glomerellaceae</taxon>
        <taxon>Colletotrichum</taxon>
        <taxon>Colletotrichum orchidearum species complex</taxon>
    </lineage>
</organism>
<sequence>MRLEVMRHGERAGATSRLSAHSHIVIQFASDSLNRLGELAKAPTGVLARPWSGSHLWAVAWTARRAANAV</sequence>
<gene>
    <name evidence="1" type="ORF">CMUS01_15254</name>
</gene>
<protein>
    <submittedName>
        <fullName evidence="1">Uncharacterized protein</fullName>
    </submittedName>
</protein>
<proteinExistence type="predicted"/>
<evidence type="ECO:0000313" key="2">
    <source>
        <dbReference type="Proteomes" id="UP000639643"/>
    </source>
</evidence>
<dbReference type="Proteomes" id="UP000639643">
    <property type="component" value="Unassembled WGS sequence"/>
</dbReference>
<dbReference type="EMBL" id="WIGM01001240">
    <property type="protein sequence ID" value="KAF6802825.1"/>
    <property type="molecule type" value="Genomic_DNA"/>
</dbReference>
<evidence type="ECO:0000313" key="1">
    <source>
        <dbReference type="EMBL" id="KAF6802825.1"/>
    </source>
</evidence>
<accession>A0A8H6IXV9</accession>
<name>A0A8H6IXV9_9PEZI</name>